<sequence>MRCEERSERSARIRSIRILPDRHHLRGAMTRPEVVHAARSTQPPYLAPRIARRATSGTSATSASAAATGSASDRP</sequence>
<feature type="region of interest" description="Disordered" evidence="1">
    <location>
        <begin position="50"/>
        <end position="75"/>
    </location>
</feature>
<feature type="compositionally biased region" description="Low complexity" evidence="1">
    <location>
        <begin position="53"/>
        <end position="75"/>
    </location>
</feature>
<evidence type="ECO:0000313" key="2">
    <source>
        <dbReference type="EMBL" id="GLC26708.1"/>
    </source>
</evidence>
<proteinExistence type="predicted"/>
<gene>
    <name evidence="2" type="ORF">rosag_32210</name>
</gene>
<evidence type="ECO:0000256" key="1">
    <source>
        <dbReference type="SAM" id="MobiDB-lite"/>
    </source>
</evidence>
<protein>
    <submittedName>
        <fullName evidence="2">Uncharacterized protein</fullName>
    </submittedName>
</protein>
<organism evidence="2 3">
    <name type="scientific">Roseisolibacter agri</name>
    <dbReference type="NCBI Taxonomy" id="2014610"/>
    <lineage>
        <taxon>Bacteria</taxon>
        <taxon>Pseudomonadati</taxon>
        <taxon>Gemmatimonadota</taxon>
        <taxon>Gemmatimonadia</taxon>
        <taxon>Gemmatimonadales</taxon>
        <taxon>Gemmatimonadaceae</taxon>
        <taxon>Roseisolibacter</taxon>
    </lineage>
</organism>
<comment type="caution">
    <text evidence="2">The sequence shown here is derived from an EMBL/GenBank/DDBJ whole genome shotgun (WGS) entry which is preliminary data.</text>
</comment>
<dbReference type="AlphaFoldDB" id="A0AA37QJ09"/>
<keyword evidence="3" id="KW-1185">Reference proteome</keyword>
<reference evidence="2" key="1">
    <citation type="submission" date="2022-08" db="EMBL/GenBank/DDBJ databases">
        <title>Draft genome sequencing of Roseisolibacter agri AW1220.</title>
        <authorList>
            <person name="Tobiishi Y."/>
            <person name="Tonouchi A."/>
        </authorList>
    </citation>
    <scope>NUCLEOTIDE SEQUENCE</scope>
    <source>
        <strain evidence="2">AW1220</strain>
    </source>
</reference>
<dbReference type="Proteomes" id="UP001161325">
    <property type="component" value="Unassembled WGS sequence"/>
</dbReference>
<accession>A0AA37QJ09</accession>
<evidence type="ECO:0000313" key="3">
    <source>
        <dbReference type="Proteomes" id="UP001161325"/>
    </source>
</evidence>
<name>A0AA37QJ09_9BACT</name>
<dbReference type="EMBL" id="BRXS01000005">
    <property type="protein sequence ID" value="GLC26708.1"/>
    <property type="molecule type" value="Genomic_DNA"/>
</dbReference>